<proteinExistence type="predicted"/>
<dbReference type="Pfam" id="PF13976">
    <property type="entry name" value="gag_pre-integrs"/>
    <property type="match status" value="1"/>
</dbReference>
<dbReference type="Pfam" id="PF22936">
    <property type="entry name" value="Pol_BBD"/>
    <property type="match status" value="1"/>
</dbReference>
<dbReference type="OMA" id="HEIHTEG"/>
<sequence length="462" mass="53026">DILCHGRILRSLPDNIYKIFCHTKTALELWDALELKYGSAEKGLRKYSCERMIYFQMEDGKPFFDQVHEFENIIYDMKMKEITLPDIMLVSLLISKLPPSWSEFARSLKHKPDHFTLSDLLVTLRIEDKHRISQKVSNKTPFQAKAHLVENANKPKQKFFKKSGFSNNNKFGQSSHFSKNKNKAFNNNYKPKSKIQGNEYHVTSPELNFIYNSNDWWIDSGANVHVCADKKLFSSYQECGTRTVSMGNGSLASVIGLSRVELELSSGNCLVLDEVFHVSKIRKNLISAALLVQQGFKVVFESNRVVISRHGSFVGKGYICDGLFKLNIMSSFINKNSSISSSSISNVECCDIWHGRLGHVNLNSIKRMMTLDLIPKSFNELKQKCEVCVQAKQPRKSFQNSVQKETCVLELIHIDIYDSNGVITRGGKKYFITFINDFSKYCYVYLIIHKSELFEKFKVYKA</sequence>
<dbReference type="SUPFAM" id="SSF53098">
    <property type="entry name" value="Ribonuclease H-like"/>
    <property type="match status" value="1"/>
</dbReference>
<evidence type="ECO:0000313" key="3">
    <source>
        <dbReference type="EMBL" id="KYP36550.1"/>
    </source>
</evidence>
<evidence type="ECO:0000259" key="1">
    <source>
        <dbReference type="Pfam" id="PF13976"/>
    </source>
</evidence>
<dbReference type="EMBL" id="KQ484200">
    <property type="protein sequence ID" value="KYP36550.1"/>
    <property type="molecule type" value="Genomic_DNA"/>
</dbReference>
<gene>
    <name evidence="3" type="ORF">KK1_042322</name>
</gene>
<dbReference type="Proteomes" id="UP000075243">
    <property type="component" value="Unassembled WGS sequence"/>
</dbReference>
<protein>
    <submittedName>
        <fullName evidence="3">Retrovirus-related Pol polyprotein from transposon TNT 1-94</fullName>
    </submittedName>
</protein>
<evidence type="ECO:0000259" key="2">
    <source>
        <dbReference type="Pfam" id="PF22936"/>
    </source>
</evidence>
<dbReference type="InterPro" id="IPR025724">
    <property type="entry name" value="GAG-pre-integrase_dom"/>
</dbReference>
<feature type="domain" description="GAG-pre-integrase" evidence="1">
    <location>
        <begin position="322"/>
        <end position="393"/>
    </location>
</feature>
<organism evidence="3 4">
    <name type="scientific">Cajanus cajan</name>
    <name type="common">Pigeon pea</name>
    <name type="synonym">Cajanus indicus</name>
    <dbReference type="NCBI Taxonomy" id="3821"/>
    <lineage>
        <taxon>Eukaryota</taxon>
        <taxon>Viridiplantae</taxon>
        <taxon>Streptophyta</taxon>
        <taxon>Embryophyta</taxon>
        <taxon>Tracheophyta</taxon>
        <taxon>Spermatophyta</taxon>
        <taxon>Magnoliopsida</taxon>
        <taxon>eudicotyledons</taxon>
        <taxon>Gunneridae</taxon>
        <taxon>Pentapetalae</taxon>
        <taxon>rosids</taxon>
        <taxon>fabids</taxon>
        <taxon>Fabales</taxon>
        <taxon>Fabaceae</taxon>
        <taxon>Papilionoideae</taxon>
        <taxon>50 kb inversion clade</taxon>
        <taxon>NPAAA clade</taxon>
        <taxon>indigoferoid/millettioid clade</taxon>
        <taxon>Phaseoleae</taxon>
        <taxon>Cajanus</taxon>
    </lineage>
</organism>
<feature type="non-terminal residue" evidence="3">
    <location>
        <position position="1"/>
    </location>
</feature>
<keyword evidence="4" id="KW-1185">Reference proteome</keyword>
<evidence type="ECO:0000313" key="4">
    <source>
        <dbReference type="Proteomes" id="UP000075243"/>
    </source>
</evidence>
<name>A0A151R1Y0_CAJCA</name>
<dbReference type="InterPro" id="IPR054722">
    <property type="entry name" value="PolX-like_BBD"/>
</dbReference>
<accession>A0A151R1Y0</accession>
<reference evidence="3" key="1">
    <citation type="journal article" date="2012" name="Nat. Biotechnol.">
        <title>Draft genome sequence of pigeonpea (Cajanus cajan), an orphan legume crop of resource-poor farmers.</title>
        <authorList>
            <person name="Varshney R.K."/>
            <person name="Chen W."/>
            <person name="Li Y."/>
            <person name="Bharti A.K."/>
            <person name="Saxena R.K."/>
            <person name="Schlueter J.A."/>
            <person name="Donoghue M.T."/>
            <person name="Azam S."/>
            <person name="Fan G."/>
            <person name="Whaley A.M."/>
            <person name="Farmer A.D."/>
            <person name="Sheridan J."/>
            <person name="Iwata A."/>
            <person name="Tuteja R."/>
            <person name="Penmetsa R.V."/>
            <person name="Wu W."/>
            <person name="Upadhyaya H.D."/>
            <person name="Yang S.P."/>
            <person name="Shah T."/>
            <person name="Saxena K.B."/>
            <person name="Michael T."/>
            <person name="McCombie W.R."/>
            <person name="Yang B."/>
            <person name="Zhang G."/>
            <person name="Yang H."/>
            <person name="Wang J."/>
            <person name="Spillane C."/>
            <person name="Cook D.R."/>
            <person name="May G.D."/>
            <person name="Xu X."/>
            <person name="Jackson S.A."/>
        </authorList>
    </citation>
    <scope>NUCLEOTIDE SEQUENCE [LARGE SCALE GENOMIC DNA]</scope>
</reference>
<dbReference type="Pfam" id="PF14223">
    <property type="entry name" value="Retrotran_gag_2"/>
    <property type="match status" value="1"/>
</dbReference>
<dbReference type="PANTHER" id="PTHR47592:SF27">
    <property type="entry name" value="OS08G0421700 PROTEIN"/>
    <property type="match status" value="1"/>
</dbReference>
<feature type="domain" description="Retrovirus-related Pol polyprotein from transposon TNT 1-94-like beta-barrel" evidence="2">
    <location>
        <begin position="216"/>
        <end position="296"/>
    </location>
</feature>
<dbReference type="AlphaFoldDB" id="A0A151R1Y0"/>
<dbReference type="STRING" id="3821.A0A151R1Y0"/>
<dbReference type="Gramene" id="C.cajan_42447.t">
    <property type="protein sequence ID" value="C.cajan_42447.t"/>
    <property type="gene ID" value="C.cajan_42447"/>
</dbReference>
<dbReference type="InterPro" id="IPR012337">
    <property type="entry name" value="RNaseH-like_sf"/>
</dbReference>
<dbReference type="PANTHER" id="PTHR47592">
    <property type="entry name" value="PBF68 PROTEIN"/>
    <property type="match status" value="1"/>
</dbReference>